<reference evidence="2 3" key="1">
    <citation type="submission" date="2016-07" db="EMBL/GenBank/DDBJ databases">
        <title>Pervasive Adenine N6-methylation of Active Genes in Fungi.</title>
        <authorList>
            <consortium name="DOE Joint Genome Institute"/>
            <person name="Mondo S.J."/>
            <person name="Dannebaum R.O."/>
            <person name="Kuo R.C."/>
            <person name="Labutti K."/>
            <person name="Haridas S."/>
            <person name="Kuo A."/>
            <person name="Salamov A."/>
            <person name="Ahrendt S.R."/>
            <person name="Lipzen A."/>
            <person name="Sullivan W."/>
            <person name="Andreopoulos W.B."/>
            <person name="Clum A."/>
            <person name="Lindquist E."/>
            <person name="Daum C."/>
            <person name="Ramamoorthy G.K."/>
            <person name="Gryganskyi A."/>
            <person name="Culley D."/>
            <person name="Magnuson J.K."/>
            <person name="James T.Y."/>
            <person name="O'Malley M.A."/>
            <person name="Stajich J.E."/>
            <person name="Spatafora J.W."/>
            <person name="Visel A."/>
            <person name="Grigoriev I.V."/>
        </authorList>
    </citation>
    <scope>NUCLEOTIDE SEQUENCE [LARGE SCALE GENOMIC DNA]</scope>
    <source>
        <strain evidence="2 3">JEL800</strain>
    </source>
</reference>
<evidence type="ECO:0000313" key="2">
    <source>
        <dbReference type="EMBL" id="ORY46857.1"/>
    </source>
</evidence>
<feature type="compositionally biased region" description="Basic and acidic residues" evidence="1">
    <location>
        <begin position="81"/>
        <end position="114"/>
    </location>
</feature>
<sequence>MTYTSYLNQFLVKKQVPDAKLSDNMMRLSKPRDNGGGMDPPIIPRVYTEDWKPSSRAGERKQKKGGKQDARSDTPQVGTIKEIESKLEWTKLPKDAGKGKLGKATETKVPDKGQKKAANTGNNKMSALQKESGVRKGAVGLSSKRVTLPKIASKSQGIVAKLGQEKPSNQLVQAQYQWLLQQVQKGAGNGAKMDAKFKTNTANDKGATAGSKLPPHLVAANFRITHVPVVTMKPIIVVETAGHPAGHYHDSLTTFISMAGGTGKSEKPFRSKK</sequence>
<evidence type="ECO:0000256" key="1">
    <source>
        <dbReference type="SAM" id="MobiDB-lite"/>
    </source>
</evidence>
<proteinExistence type="predicted"/>
<dbReference type="EMBL" id="MCGO01000015">
    <property type="protein sequence ID" value="ORY46857.1"/>
    <property type="molecule type" value="Genomic_DNA"/>
</dbReference>
<dbReference type="AlphaFoldDB" id="A0A1Y2CIW9"/>
<feature type="region of interest" description="Disordered" evidence="1">
    <location>
        <begin position="22"/>
        <end position="133"/>
    </location>
</feature>
<dbReference type="Proteomes" id="UP000193642">
    <property type="component" value="Unassembled WGS sequence"/>
</dbReference>
<name>A0A1Y2CIW9_9FUNG</name>
<accession>A0A1Y2CIW9</accession>
<dbReference type="OrthoDB" id="2163035at2759"/>
<organism evidence="2 3">
    <name type="scientific">Rhizoclosmatium globosum</name>
    <dbReference type="NCBI Taxonomy" id="329046"/>
    <lineage>
        <taxon>Eukaryota</taxon>
        <taxon>Fungi</taxon>
        <taxon>Fungi incertae sedis</taxon>
        <taxon>Chytridiomycota</taxon>
        <taxon>Chytridiomycota incertae sedis</taxon>
        <taxon>Chytridiomycetes</taxon>
        <taxon>Chytridiales</taxon>
        <taxon>Chytriomycetaceae</taxon>
        <taxon>Rhizoclosmatium</taxon>
    </lineage>
</organism>
<comment type="caution">
    <text evidence="2">The sequence shown here is derived from an EMBL/GenBank/DDBJ whole genome shotgun (WGS) entry which is preliminary data.</text>
</comment>
<feature type="compositionally biased region" description="Polar residues" evidence="1">
    <location>
        <begin position="117"/>
        <end position="126"/>
    </location>
</feature>
<protein>
    <submittedName>
        <fullName evidence="2">Uncharacterized protein</fullName>
    </submittedName>
</protein>
<feature type="compositionally biased region" description="Basic and acidic residues" evidence="1">
    <location>
        <begin position="47"/>
        <end position="72"/>
    </location>
</feature>
<evidence type="ECO:0000313" key="3">
    <source>
        <dbReference type="Proteomes" id="UP000193642"/>
    </source>
</evidence>
<gene>
    <name evidence="2" type="ORF">BCR33DRAFT_111009</name>
</gene>
<keyword evidence="3" id="KW-1185">Reference proteome</keyword>